<evidence type="ECO:0000256" key="4">
    <source>
        <dbReference type="ARBA" id="ARBA00023306"/>
    </source>
</evidence>
<evidence type="ECO:0000256" key="3">
    <source>
        <dbReference type="ARBA" id="ARBA00023127"/>
    </source>
</evidence>
<dbReference type="PIRSF" id="PIRSF027110">
    <property type="entry name" value="PREG"/>
    <property type="match status" value="1"/>
</dbReference>
<keyword evidence="4" id="KW-0131">Cell cycle</keyword>
<evidence type="ECO:0000256" key="1">
    <source>
        <dbReference type="ARBA" id="ARBA00007215"/>
    </source>
</evidence>
<keyword evidence="7" id="KW-1185">Reference proteome</keyword>
<sequence length="220" mass="25164">MTKPFCLQSSLESNSNPMAFLGNFRVDPKDKFIRFFSSQLQRVAESNYWTTIGTGRISAFDVITSPTMSIQNYLERIVRNASCSPACFVVAYIYLDRFSKHQRPPFPINSFNLHRLLLTSILVAAKFMDGIHCSNGYYARIGGINSTKFMNVLEQHFLFGINFRLNITINDFYSYVGLLHREMLIESPPLTHAPMVLQARKHKCSCSEDKSAQKKQKLTV</sequence>
<name>A0A3S3N5W1_9MAGN</name>
<dbReference type="InterPro" id="IPR013922">
    <property type="entry name" value="Cyclin_PHO80-like"/>
</dbReference>
<evidence type="ECO:0000256" key="2">
    <source>
        <dbReference type="ARBA" id="ARBA00022618"/>
    </source>
</evidence>
<organism evidence="6 7">
    <name type="scientific">Cinnamomum micranthum f. kanehirae</name>
    <dbReference type="NCBI Taxonomy" id="337451"/>
    <lineage>
        <taxon>Eukaryota</taxon>
        <taxon>Viridiplantae</taxon>
        <taxon>Streptophyta</taxon>
        <taxon>Embryophyta</taxon>
        <taxon>Tracheophyta</taxon>
        <taxon>Spermatophyta</taxon>
        <taxon>Magnoliopsida</taxon>
        <taxon>Magnoliidae</taxon>
        <taxon>Laurales</taxon>
        <taxon>Lauraceae</taxon>
        <taxon>Cinnamomum</taxon>
    </lineage>
</organism>
<dbReference type="OrthoDB" id="337735at2759"/>
<dbReference type="GO" id="GO:0051301">
    <property type="term" value="P:cell division"/>
    <property type="evidence" value="ECO:0007669"/>
    <property type="project" value="UniProtKB-UniRule"/>
</dbReference>
<dbReference type="AlphaFoldDB" id="A0A3S3N5W1"/>
<dbReference type="PANTHER" id="PTHR15615">
    <property type="match status" value="1"/>
</dbReference>
<reference evidence="6 7" key="1">
    <citation type="journal article" date="2019" name="Nat. Plants">
        <title>Stout camphor tree genome fills gaps in understanding of flowering plant genome evolution.</title>
        <authorList>
            <person name="Chaw S.M."/>
            <person name="Liu Y.C."/>
            <person name="Wu Y.W."/>
            <person name="Wang H.Y."/>
            <person name="Lin C.I."/>
            <person name="Wu C.S."/>
            <person name="Ke H.M."/>
            <person name="Chang L.Y."/>
            <person name="Hsu C.Y."/>
            <person name="Yang H.T."/>
            <person name="Sudianto E."/>
            <person name="Hsu M.H."/>
            <person name="Wu K.P."/>
            <person name="Wang L.N."/>
            <person name="Leebens-Mack J.H."/>
            <person name="Tsai I.J."/>
        </authorList>
    </citation>
    <scope>NUCLEOTIDE SEQUENCE [LARGE SCALE GENOMIC DNA]</scope>
    <source>
        <strain evidence="7">cv. Chaw 1501</strain>
        <tissue evidence="6">Young leaves</tissue>
    </source>
</reference>
<dbReference type="PANTHER" id="PTHR15615:SF91">
    <property type="entry name" value="CYCLIN-P4-1"/>
    <property type="match status" value="1"/>
</dbReference>
<dbReference type="EMBL" id="QPKB01000001">
    <property type="protein sequence ID" value="RWR73339.1"/>
    <property type="molecule type" value="Genomic_DNA"/>
</dbReference>
<gene>
    <name evidence="6" type="ORF">CKAN_00161000</name>
</gene>
<dbReference type="Pfam" id="PF08613">
    <property type="entry name" value="Cyclin"/>
    <property type="match status" value="1"/>
</dbReference>
<proteinExistence type="inferred from homology"/>
<keyword evidence="3 5" id="KW-0195">Cyclin</keyword>
<dbReference type="SUPFAM" id="SSF47954">
    <property type="entry name" value="Cyclin-like"/>
    <property type="match status" value="1"/>
</dbReference>
<evidence type="ECO:0000313" key="6">
    <source>
        <dbReference type="EMBL" id="RWR73339.1"/>
    </source>
</evidence>
<dbReference type="InterPro" id="IPR012389">
    <property type="entry name" value="Cyclin_P/U"/>
</dbReference>
<keyword evidence="2" id="KW-0132">Cell division</keyword>
<protein>
    <recommendedName>
        <fullName evidence="5">Cyclin</fullName>
    </recommendedName>
</protein>
<dbReference type="STRING" id="337451.A0A3S3N5W1"/>
<dbReference type="Gene3D" id="1.10.472.10">
    <property type="entry name" value="Cyclin-like"/>
    <property type="match status" value="1"/>
</dbReference>
<evidence type="ECO:0000256" key="5">
    <source>
        <dbReference type="PIRNR" id="PIRNR027110"/>
    </source>
</evidence>
<comment type="caution">
    <text evidence="6">The sequence shown here is derived from an EMBL/GenBank/DDBJ whole genome shotgun (WGS) entry which is preliminary data.</text>
</comment>
<dbReference type="GO" id="GO:0019901">
    <property type="term" value="F:protein kinase binding"/>
    <property type="evidence" value="ECO:0007669"/>
    <property type="project" value="UniProtKB-UniRule"/>
</dbReference>
<accession>A0A3S3N5W1</accession>
<evidence type="ECO:0000313" key="7">
    <source>
        <dbReference type="Proteomes" id="UP000283530"/>
    </source>
</evidence>
<dbReference type="Proteomes" id="UP000283530">
    <property type="component" value="Unassembled WGS sequence"/>
</dbReference>
<dbReference type="InterPro" id="IPR036915">
    <property type="entry name" value="Cyclin-like_sf"/>
</dbReference>
<comment type="similarity">
    <text evidence="1">Belongs to the cyclin family. Cyclin U/P subfamily.</text>
</comment>